<dbReference type="GO" id="GO:0008270">
    <property type="term" value="F:zinc ion binding"/>
    <property type="evidence" value="ECO:0007669"/>
    <property type="project" value="InterPro"/>
</dbReference>
<accession>A0A286GUS3</accession>
<protein>
    <submittedName>
        <fullName evidence="7">Predicted metal-dependent hydrolase, phosphotriesterase family</fullName>
    </submittedName>
</protein>
<organism evidence="7 8">
    <name type="scientific">Spirosoma fluviale</name>
    <dbReference type="NCBI Taxonomy" id="1597977"/>
    <lineage>
        <taxon>Bacteria</taxon>
        <taxon>Pseudomonadati</taxon>
        <taxon>Bacteroidota</taxon>
        <taxon>Cytophagia</taxon>
        <taxon>Cytophagales</taxon>
        <taxon>Cytophagaceae</taxon>
        <taxon>Spirosoma</taxon>
    </lineage>
</organism>
<dbReference type="SUPFAM" id="SSF51556">
    <property type="entry name" value="Metallo-dependent hydrolases"/>
    <property type="match status" value="1"/>
</dbReference>
<dbReference type="OrthoDB" id="105927at2"/>
<dbReference type="RefSeq" id="WP_097131783.1">
    <property type="nucleotide sequence ID" value="NZ_OCNH01000009.1"/>
</dbReference>
<evidence type="ECO:0000256" key="1">
    <source>
        <dbReference type="ARBA" id="ARBA00022723"/>
    </source>
</evidence>
<dbReference type="GO" id="GO:0016787">
    <property type="term" value="F:hydrolase activity"/>
    <property type="evidence" value="ECO:0007669"/>
    <property type="project" value="UniProtKB-KW"/>
</dbReference>
<dbReference type="PANTHER" id="PTHR10819:SF3">
    <property type="entry name" value="PHOSPHOTRIESTERASE-RELATED PROTEIN"/>
    <property type="match status" value="1"/>
</dbReference>
<keyword evidence="6" id="KW-1133">Transmembrane helix</keyword>
<evidence type="ECO:0000256" key="3">
    <source>
        <dbReference type="PIRSR" id="PIRSR601559-50"/>
    </source>
</evidence>
<reference evidence="8" key="1">
    <citation type="submission" date="2017-09" db="EMBL/GenBank/DDBJ databases">
        <authorList>
            <person name="Varghese N."/>
            <person name="Submissions S."/>
        </authorList>
    </citation>
    <scope>NUCLEOTIDE SEQUENCE [LARGE SCALE GENOMIC DNA]</scope>
    <source>
        <strain evidence="8">DSM 29961</strain>
    </source>
</reference>
<dbReference type="InterPro" id="IPR006311">
    <property type="entry name" value="TAT_signal"/>
</dbReference>
<keyword evidence="8" id="KW-1185">Reference proteome</keyword>
<feature type="binding site" evidence="4">
    <location>
        <position position="232"/>
    </location>
    <ligand>
        <name>Zn(2+)</name>
        <dbReference type="ChEBI" id="CHEBI:29105"/>
        <label>2</label>
    </ligand>
</feature>
<dbReference type="Gene3D" id="3.20.20.140">
    <property type="entry name" value="Metal-dependent hydrolases"/>
    <property type="match status" value="1"/>
</dbReference>
<dbReference type="InterPro" id="IPR032466">
    <property type="entry name" value="Metal_Hydrolase"/>
</dbReference>
<dbReference type="AlphaFoldDB" id="A0A286GUS3"/>
<feature type="binding site" evidence="4">
    <location>
        <position position="206"/>
    </location>
    <ligand>
        <name>Zn(2+)</name>
        <dbReference type="ChEBI" id="CHEBI:29105"/>
        <label>2</label>
    </ligand>
</feature>
<comment type="similarity">
    <text evidence="5">Belongs to the metallo-dependent hydrolases superfamily. Phosphotriesterase family.</text>
</comment>
<feature type="binding site" evidence="4">
    <location>
        <position position="298"/>
    </location>
    <ligand>
        <name>Zn(2+)</name>
        <dbReference type="ChEBI" id="CHEBI:29105"/>
        <label>1</label>
    </ligand>
</feature>
<feature type="modified residue" description="N6-carboxylysine" evidence="3 5">
    <location>
        <position position="173"/>
    </location>
</feature>
<proteinExistence type="inferred from homology"/>
<feature type="transmembrane region" description="Helical" evidence="6">
    <location>
        <begin position="12"/>
        <end position="35"/>
    </location>
</feature>
<dbReference type="PANTHER" id="PTHR10819">
    <property type="entry name" value="PHOSPHOTRIESTERASE-RELATED"/>
    <property type="match status" value="1"/>
</dbReference>
<sequence>MQTEPENLTRRTFLKSVSVGATAAFLPGSLAIAGLENNLTTAQKPIRALAGKVIPTATGTVLSDQMGITSVHEHIVMPSDPAQREKSFNFAVSDLKKAKELGLKTIVNVGPTDDVVGIREVSQASGVNVICCTGSYLLKDEQQSMSVADFERRMINDVENGIQGTQIRPGVIKVAARKLPITPGERNLFIAAAHVQKRYSLPICTHAVSGCVEQQQVLEEAGADLAHCYFSHVEATFGWQGRTVDQEIEYLQTVVKKGSTLSFNNFGNWNHTKPNDLARIIQELTKRGYDDRMVATIDLTWTLVDGNIKILWEDTNEDGKDRTYSYPLRKVVPWLKEKGLSQASIDKFMRTNPQRIFTW</sequence>
<keyword evidence="2 7" id="KW-0378">Hydrolase</keyword>
<feature type="binding site" evidence="4">
    <location>
        <position position="74"/>
    </location>
    <ligand>
        <name>Zn(2+)</name>
        <dbReference type="ChEBI" id="CHEBI:29105"/>
        <label>1</label>
    </ligand>
</feature>
<dbReference type="Proteomes" id="UP000219452">
    <property type="component" value="Unassembled WGS sequence"/>
</dbReference>
<comment type="cofactor">
    <cofactor evidence="4">
        <name>a divalent metal cation</name>
        <dbReference type="ChEBI" id="CHEBI:60240"/>
    </cofactor>
    <text evidence="4">Binds 2 divalent metal cations per subunit.</text>
</comment>
<dbReference type="Pfam" id="PF02126">
    <property type="entry name" value="PTE"/>
    <property type="match status" value="1"/>
</dbReference>
<keyword evidence="1 4" id="KW-0479">Metal-binding</keyword>
<keyword evidence="6" id="KW-0472">Membrane</keyword>
<evidence type="ECO:0000313" key="7">
    <source>
        <dbReference type="EMBL" id="SOD99303.1"/>
    </source>
</evidence>
<keyword evidence="6" id="KW-0812">Transmembrane</keyword>
<evidence type="ECO:0000256" key="5">
    <source>
        <dbReference type="PROSITE-ProRule" id="PRU00679"/>
    </source>
</evidence>
<evidence type="ECO:0000256" key="6">
    <source>
        <dbReference type="SAM" id="Phobius"/>
    </source>
</evidence>
<evidence type="ECO:0000256" key="2">
    <source>
        <dbReference type="ARBA" id="ARBA00022801"/>
    </source>
</evidence>
<evidence type="ECO:0000256" key="4">
    <source>
        <dbReference type="PIRSR" id="PIRSR601559-51"/>
    </source>
</evidence>
<feature type="binding site" evidence="4">
    <location>
        <position position="72"/>
    </location>
    <ligand>
        <name>Zn(2+)</name>
        <dbReference type="ChEBI" id="CHEBI:29105"/>
        <label>1</label>
    </ligand>
</feature>
<evidence type="ECO:0000313" key="8">
    <source>
        <dbReference type="Proteomes" id="UP000219452"/>
    </source>
</evidence>
<dbReference type="EMBL" id="OCNH01000009">
    <property type="protein sequence ID" value="SOD99303.1"/>
    <property type="molecule type" value="Genomic_DNA"/>
</dbReference>
<feature type="binding site" description="via carbamate group" evidence="4">
    <location>
        <position position="173"/>
    </location>
    <ligand>
        <name>Zn(2+)</name>
        <dbReference type="ChEBI" id="CHEBI:29105"/>
        <label>2</label>
    </ligand>
</feature>
<dbReference type="InterPro" id="IPR001559">
    <property type="entry name" value="Phosphotriesterase"/>
</dbReference>
<feature type="binding site" description="via carbamate group" evidence="4">
    <location>
        <position position="173"/>
    </location>
    <ligand>
        <name>Zn(2+)</name>
        <dbReference type="ChEBI" id="CHEBI:29105"/>
        <label>1</label>
    </ligand>
</feature>
<dbReference type="PROSITE" id="PS51318">
    <property type="entry name" value="TAT"/>
    <property type="match status" value="1"/>
</dbReference>
<name>A0A286GUS3_9BACT</name>
<gene>
    <name evidence="7" type="ORF">SAMN06269250_6357</name>
</gene>
<dbReference type="PROSITE" id="PS51347">
    <property type="entry name" value="PHOSPHOTRIESTERASE_2"/>
    <property type="match status" value="1"/>
</dbReference>